<name>A0A951QIV1_9CYAN</name>
<proteinExistence type="predicted"/>
<comment type="caution">
    <text evidence="1">The sequence shown here is derived from an EMBL/GenBank/DDBJ whole genome shotgun (WGS) entry which is preliminary data.</text>
</comment>
<gene>
    <name evidence="1" type="ORF">KME15_25580</name>
</gene>
<dbReference type="AlphaFoldDB" id="A0A951QIV1"/>
<evidence type="ECO:0000313" key="1">
    <source>
        <dbReference type="EMBL" id="MBW4662043.1"/>
    </source>
</evidence>
<accession>A0A951QIV1</accession>
<protein>
    <submittedName>
        <fullName evidence="1">Uncharacterized protein</fullName>
    </submittedName>
</protein>
<dbReference type="Proteomes" id="UP000757435">
    <property type="component" value="Unassembled WGS sequence"/>
</dbReference>
<reference evidence="1" key="1">
    <citation type="submission" date="2021-05" db="EMBL/GenBank/DDBJ databases">
        <authorList>
            <person name="Pietrasiak N."/>
            <person name="Ward R."/>
            <person name="Stajich J.E."/>
            <person name="Kurbessoian T."/>
        </authorList>
    </citation>
    <scope>NUCLEOTIDE SEQUENCE</scope>
    <source>
        <strain evidence="1">UHER 2000/2452</strain>
    </source>
</reference>
<dbReference type="EMBL" id="JAHHHD010000054">
    <property type="protein sequence ID" value="MBW4662043.1"/>
    <property type="molecule type" value="Genomic_DNA"/>
</dbReference>
<reference evidence="1" key="2">
    <citation type="journal article" date="2022" name="Microbiol. Resour. Announc.">
        <title>Metagenome Sequencing to Explore Phylogenomics of Terrestrial Cyanobacteria.</title>
        <authorList>
            <person name="Ward R.D."/>
            <person name="Stajich J.E."/>
            <person name="Johansen J.R."/>
            <person name="Huntemann M."/>
            <person name="Clum A."/>
            <person name="Foster B."/>
            <person name="Foster B."/>
            <person name="Roux S."/>
            <person name="Palaniappan K."/>
            <person name="Varghese N."/>
            <person name="Mukherjee S."/>
            <person name="Reddy T.B.K."/>
            <person name="Daum C."/>
            <person name="Copeland A."/>
            <person name="Chen I.A."/>
            <person name="Ivanova N.N."/>
            <person name="Kyrpides N.C."/>
            <person name="Shapiro N."/>
            <person name="Eloe-Fadrosh E.A."/>
            <person name="Pietrasiak N."/>
        </authorList>
    </citation>
    <scope>NUCLEOTIDE SEQUENCE</scope>
    <source>
        <strain evidence="1">UHER 2000/2452</strain>
    </source>
</reference>
<sequence>MVGRNPISIPPVTLPEQIPETLPEAKFQLGQQVRWSCVPSQDFGRVLGIVFGSEGSVQASGYHYAIALDSSSPSFADGIFADWGYEEDLELVDPHEIMSKRSETSS</sequence>
<evidence type="ECO:0000313" key="2">
    <source>
        <dbReference type="Proteomes" id="UP000757435"/>
    </source>
</evidence>
<organism evidence="1 2">
    <name type="scientific">Drouetiella hepatica Uher 2000/2452</name>
    <dbReference type="NCBI Taxonomy" id="904376"/>
    <lineage>
        <taxon>Bacteria</taxon>
        <taxon>Bacillati</taxon>
        <taxon>Cyanobacteriota</taxon>
        <taxon>Cyanophyceae</taxon>
        <taxon>Oculatellales</taxon>
        <taxon>Oculatellaceae</taxon>
        <taxon>Drouetiella</taxon>
    </lineage>
</organism>